<gene>
    <name evidence="2" type="ORF">AWZ03_015116</name>
</gene>
<feature type="region of interest" description="Disordered" evidence="1">
    <location>
        <begin position="18"/>
        <end position="47"/>
    </location>
</feature>
<proteinExistence type="predicted"/>
<reference evidence="2 3" key="1">
    <citation type="journal article" date="2019" name="J. Hered.">
        <title>An Improved Genome Assembly for Drosophila navojoa, the Basal Species in the mojavensis Cluster.</title>
        <authorList>
            <person name="Vanderlinde T."/>
            <person name="Dupim E.G."/>
            <person name="Nazario-Yepiz N.O."/>
            <person name="Carvalho A.B."/>
        </authorList>
    </citation>
    <scope>NUCLEOTIDE SEQUENCE [LARGE SCALE GENOMIC DNA]</scope>
    <source>
        <strain evidence="2">Navoj_Jal97</strain>
        <tissue evidence="2">Whole organism</tissue>
    </source>
</reference>
<name>A0A484AQQ6_DRONA</name>
<accession>A0A484AQQ6</accession>
<protein>
    <submittedName>
        <fullName evidence="2">Uncharacterized protein</fullName>
    </submittedName>
</protein>
<dbReference type="Proteomes" id="UP000295192">
    <property type="component" value="Unassembled WGS sequence"/>
</dbReference>
<evidence type="ECO:0000313" key="3">
    <source>
        <dbReference type="Proteomes" id="UP000295192"/>
    </source>
</evidence>
<comment type="caution">
    <text evidence="2">The sequence shown here is derived from an EMBL/GenBank/DDBJ whole genome shotgun (WGS) entry which is preliminary data.</text>
</comment>
<keyword evidence="3" id="KW-1185">Reference proteome</keyword>
<dbReference type="EMBL" id="LSRL02003442">
    <property type="protein sequence ID" value="TDG38462.1"/>
    <property type="molecule type" value="Genomic_DNA"/>
</dbReference>
<evidence type="ECO:0000313" key="2">
    <source>
        <dbReference type="EMBL" id="TDG38462.1"/>
    </source>
</evidence>
<sequence length="71" mass="7707">MLKVEFTTIYVEIPQSRGVPPYVEEPQSFPPPPISGPEVCAAPQSEDEDTFDTIVGGREETEGSGINWGTP</sequence>
<organism evidence="2 3">
    <name type="scientific">Drosophila navojoa</name>
    <name type="common">Fruit fly</name>
    <dbReference type="NCBI Taxonomy" id="7232"/>
    <lineage>
        <taxon>Eukaryota</taxon>
        <taxon>Metazoa</taxon>
        <taxon>Ecdysozoa</taxon>
        <taxon>Arthropoda</taxon>
        <taxon>Hexapoda</taxon>
        <taxon>Insecta</taxon>
        <taxon>Pterygota</taxon>
        <taxon>Neoptera</taxon>
        <taxon>Endopterygota</taxon>
        <taxon>Diptera</taxon>
        <taxon>Brachycera</taxon>
        <taxon>Muscomorpha</taxon>
        <taxon>Ephydroidea</taxon>
        <taxon>Drosophilidae</taxon>
        <taxon>Drosophila</taxon>
    </lineage>
</organism>
<dbReference type="AlphaFoldDB" id="A0A484AQQ6"/>
<evidence type="ECO:0000256" key="1">
    <source>
        <dbReference type="SAM" id="MobiDB-lite"/>
    </source>
</evidence>